<dbReference type="RefSeq" id="WP_380691562.1">
    <property type="nucleotide sequence ID" value="NZ_JBHRSS010000009.1"/>
</dbReference>
<evidence type="ECO:0000313" key="3">
    <source>
        <dbReference type="EMBL" id="MFC3106005.1"/>
    </source>
</evidence>
<keyword evidence="4" id="KW-1185">Reference proteome</keyword>
<sequence length="158" mass="16658">MIDTVRSQRGAAVIEFALMLPFLLAIAVGIIYYGYAFVLKSAVENAARNGAQEIVAVSPLTSGYSDALLRARARTVVQASVAWLPASVSARIADDEAVQLVRGGRCDTAYGVSVSLVLTGGDNPVLPQFTLGKFRIPPLARGGVQSESRMQSTACVTL</sequence>
<keyword evidence="1" id="KW-0472">Membrane</keyword>
<comment type="caution">
    <text evidence="3">The sequence shown here is derived from an EMBL/GenBank/DDBJ whole genome shotgun (WGS) entry which is preliminary data.</text>
</comment>
<keyword evidence="1" id="KW-1133">Transmembrane helix</keyword>
<organism evidence="3 4">
    <name type="scientific">Salinisphaera aquimarina</name>
    <dbReference type="NCBI Taxonomy" id="2094031"/>
    <lineage>
        <taxon>Bacteria</taxon>
        <taxon>Pseudomonadati</taxon>
        <taxon>Pseudomonadota</taxon>
        <taxon>Gammaproteobacteria</taxon>
        <taxon>Salinisphaerales</taxon>
        <taxon>Salinisphaeraceae</taxon>
        <taxon>Salinisphaera</taxon>
    </lineage>
</organism>
<evidence type="ECO:0000313" key="4">
    <source>
        <dbReference type="Proteomes" id="UP001595462"/>
    </source>
</evidence>
<feature type="transmembrane region" description="Helical" evidence="1">
    <location>
        <begin position="12"/>
        <end position="35"/>
    </location>
</feature>
<feature type="domain" description="TadE-like" evidence="2">
    <location>
        <begin position="10"/>
        <end position="51"/>
    </location>
</feature>
<proteinExistence type="predicted"/>
<gene>
    <name evidence="3" type="ORF">ACFOSU_19215</name>
</gene>
<accession>A0ABV7EXE4</accession>
<dbReference type="Proteomes" id="UP001595462">
    <property type="component" value="Unassembled WGS sequence"/>
</dbReference>
<dbReference type="InterPro" id="IPR012495">
    <property type="entry name" value="TadE-like_dom"/>
</dbReference>
<keyword evidence="1" id="KW-0812">Transmembrane</keyword>
<protein>
    <submittedName>
        <fullName evidence="3">TadE/TadG family type IV pilus assembly protein</fullName>
    </submittedName>
</protein>
<dbReference type="Pfam" id="PF07811">
    <property type="entry name" value="TadE"/>
    <property type="match status" value="1"/>
</dbReference>
<dbReference type="EMBL" id="JBHRSS010000009">
    <property type="protein sequence ID" value="MFC3106005.1"/>
    <property type="molecule type" value="Genomic_DNA"/>
</dbReference>
<evidence type="ECO:0000256" key="1">
    <source>
        <dbReference type="SAM" id="Phobius"/>
    </source>
</evidence>
<reference evidence="4" key="1">
    <citation type="journal article" date="2019" name="Int. J. Syst. Evol. Microbiol.">
        <title>The Global Catalogue of Microorganisms (GCM) 10K type strain sequencing project: providing services to taxonomists for standard genome sequencing and annotation.</title>
        <authorList>
            <consortium name="The Broad Institute Genomics Platform"/>
            <consortium name="The Broad Institute Genome Sequencing Center for Infectious Disease"/>
            <person name="Wu L."/>
            <person name="Ma J."/>
        </authorList>
    </citation>
    <scope>NUCLEOTIDE SEQUENCE [LARGE SCALE GENOMIC DNA]</scope>
    <source>
        <strain evidence="4">KCTC 52640</strain>
    </source>
</reference>
<name>A0ABV7EXE4_9GAMM</name>
<evidence type="ECO:0000259" key="2">
    <source>
        <dbReference type="Pfam" id="PF07811"/>
    </source>
</evidence>